<dbReference type="RefSeq" id="WP_335958779.1">
    <property type="nucleotide sequence ID" value="NZ_JAXBLX010000002.1"/>
</dbReference>
<protein>
    <submittedName>
        <fullName evidence="3">Endonuclease/exonuclease/phosphatase family protein</fullName>
    </submittedName>
</protein>
<dbReference type="PANTHER" id="PTHR15822:SF23">
    <property type="entry name" value="ENDONUCLEASE_EXONUCLEASE_PHOSPHATASE FAMILY PROTEIN"/>
    <property type="match status" value="1"/>
</dbReference>
<evidence type="ECO:0000313" key="3">
    <source>
        <dbReference type="EMBL" id="MFC0471085.1"/>
    </source>
</evidence>
<reference evidence="3 4" key="1">
    <citation type="submission" date="2024-09" db="EMBL/GenBank/DDBJ databases">
        <authorList>
            <person name="Sun Q."/>
            <person name="Mori K."/>
        </authorList>
    </citation>
    <scope>NUCLEOTIDE SEQUENCE [LARGE SCALE GENOMIC DNA]</scope>
    <source>
        <strain evidence="3 4">NCAIM B.02610</strain>
    </source>
</reference>
<dbReference type="InterPro" id="IPR036691">
    <property type="entry name" value="Endo/exonu/phosph_ase_sf"/>
</dbReference>
<dbReference type="InterPro" id="IPR005135">
    <property type="entry name" value="Endo/exonuclease/phosphatase"/>
</dbReference>
<keyword evidence="1" id="KW-0378">Hydrolase</keyword>
<name>A0ABV6KDP3_9BACI</name>
<evidence type="ECO:0000313" key="4">
    <source>
        <dbReference type="Proteomes" id="UP001589838"/>
    </source>
</evidence>
<dbReference type="SUPFAM" id="SSF56219">
    <property type="entry name" value="DNase I-like"/>
    <property type="match status" value="1"/>
</dbReference>
<keyword evidence="4" id="KW-1185">Reference proteome</keyword>
<dbReference type="InterPro" id="IPR051547">
    <property type="entry name" value="TDP2-like"/>
</dbReference>
<evidence type="ECO:0000256" key="1">
    <source>
        <dbReference type="ARBA" id="ARBA00022801"/>
    </source>
</evidence>
<dbReference type="Gene3D" id="3.60.10.10">
    <property type="entry name" value="Endonuclease/exonuclease/phosphatase"/>
    <property type="match status" value="1"/>
</dbReference>
<keyword evidence="3" id="KW-0540">Nuclease</keyword>
<comment type="caution">
    <text evidence="3">The sequence shown here is derived from an EMBL/GenBank/DDBJ whole genome shotgun (WGS) entry which is preliminary data.</text>
</comment>
<dbReference type="CDD" id="cd09079">
    <property type="entry name" value="RgfB-like"/>
    <property type="match status" value="1"/>
</dbReference>
<dbReference type="EMBL" id="JBHLUX010000030">
    <property type="protein sequence ID" value="MFC0471085.1"/>
    <property type="molecule type" value="Genomic_DNA"/>
</dbReference>
<proteinExistence type="predicted"/>
<gene>
    <name evidence="3" type="ORF">ACFFHM_11480</name>
</gene>
<accession>A0ABV6KDP3</accession>
<sequence>MKLLTLNCHSWQEENQIEKIKYLAQIIKEKSYDVISLQEVSQLIEGEYAYNNIKRDNFGFILLQELKKIGVTDYSFVWDLSHIGFEIYEEGLAILTKHPIIEDYSFFVSKGTDTDYWKTRKTVGAKINFNNRPISFYSCHMGWWQDEEEPFKHQADTLLKHVNKDELCFLLGDFNNNAFLKGEGYEYLLNQDLYDTYHLAQEKDEGITVKGKIAGWNNNKQDLRIDLILMNQPAPVSYSKVIFNNSNKSVVSDHFGVEVKVVMED</sequence>
<dbReference type="Proteomes" id="UP001589838">
    <property type="component" value="Unassembled WGS sequence"/>
</dbReference>
<dbReference type="PANTHER" id="PTHR15822">
    <property type="entry name" value="TRAF AND TNF RECEPTOR-ASSOCIATED PROTEIN"/>
    <property type="match status" value="1"/>
</dbReference>
<feature type="domain" description="Endonuclease/exonuclease/phosphatase" evidence="2">
    <location>
        <begin position="19"/>
        <end position="254"/>
    </location>
</feature>
<evidence type="ECO:0000259" key="2">
    <source>
        <dbReference type="Pfam" id="PF03372"/>
    </source>
</evidence>
<dbReference type="GO" id="GO:0004519">
    <property type="term" value="F:endonuclease activity"/>
    <property type="evidence" value="ECO:0007669"/>
    <property type="project" value="UniProtKB-KW"/>
</dbReference>
<organism evidence="3 4">
    <name type="scientific">Halalkalibacter kiskunsagensis</name>
    <dbReference type="NCBI Taxonomy" id="1548599"/>
    <lineage>
        <taxon>Bacteria</taxon>
        <taxon>Bacillati</taxon>
        <taxon>Bacillota</taxon>
        <taxon>Bacilli</taxon>
        <taxon>Bacillales</taxon>
        <taxon>Bacillaceae</taxon>
        <taxon>Halalkalibacter</taxon>
    </lineage>
</organism>
<dbReference type="Pfam" id="PF03372">
    <property type="entry name" value="Exo_endo_phos"/>
    <property type="match status" value="1"/>
</dbReference>
<keyword evidence="3" id="KW-0255">Endonuclease</keyword>